<evidence type="ECO:0000256" key="1">
    <source>
        <dbReference type="ARBA" id="ARBA00038420"/>
    </source>
</evidence>
<dbReference type="EMBL" id="SLXO01000001">
    <property type="protein sequence ID" value="TCP38499.1"/>
    <property type="molecule type" value="Genomic_DNA"/>
</dbReference>
<sequence>MVDWSDCKPRRVWRIGLAMTLAGLLAACASGTNLPRYATIKPVYKIRNSPKPVPLPRPKPDPRRLAQASSQAAPARPARSLAASRSRRAEPAPSRRASAAAIRPRAMAGSYRVVSGGPLPRAKPTSATGVVMVRKGDTVYAIAQRNKVGVREVIAANRLSPPYTVHPGDRLAVPEARFHTVARGETGYGIAERYGVTLASLVRVNDLRPPYTLAVGQTLRLPSGAGQAQPAVVRRTVDLPDPPARSGQGFAWPVEGTIIASFGAKGGGLQNDGINIAAPAGTPVRATEAGTVVYAGDRLAGYGKLLLIRHAGGWVSAYAHNQRLLVSKGEQVRRRQIIAHVGQTGLVESPQLHFELRRNNRPVDPKSRLEQVTAAR</sequence>
<dbReference type="GO" id="GO:0004222">
    <property type="term" value="F:metalloendopeptidase activity"/>
    <property type="evidence" value="ECO:0007669"/>
    <property type="project" value="TreeGrafter"/>
</dbReference>
<dbReference type="PROSITE" id="PS51782">
    <property type="entry name" value="LYSM"/>
    <property type="match status" value="2"/>
</dbReference>
<dbReference type="Gene3D" id="2.70.70.10">
    <property type="entry name" value="Glucose Permease (Domain IIA)"/>
    <property type="match status" value="1"/>
</dbReference>
<evidence type="ECO:0000313" key="4">
    <source>
        <dbReference type="EMBL" id="TCP38499.1"/>
    </source>
</evidence>
<evidence type="ECO:0000259" key="3">
    <source>
        <dbReference type="PROSITE" id="PS51782"/>
    </source>
</evidence>
<dbReference type="InterPro" id="IPR018392">
    <property type="entry name" value="LysM"/>
</dbReference>
<proteinExistence type="inferred from homology"/>
<dbReference type="OrthoDB" id="9795421at2"/>
<dbReference type="Pfam" id="PF01476">
    <property type="entry name" value="LysM"/>
    <property type="match status" value="2"/>
</dbReference>
<dbReference type="InParanoid" id="A0A4R2PRM6"/>
<comment type="caution">
    <text evidence="4">The sequence shown here is derived from an EMBL/GenBank/DDBJ whole genome shotgun (WGS) entry which is preliminary data.</text>
</comment>
<dbReference type="RefSeq" id="WP_132706964.1">
    <property type="nucleotide sequence ID" value="NZ_JACIGF010000001.1"/>
</dbReference>
<dbReference type="CDD" id="cd00118">
    <property type="entry name" value="LysM"/>
    <property type="match status" value="2"/>
</dbReference>
<dbReference type="InterPro" id="IPR011055">
    <property type="entry name" value="Dup_hybrid_motif"/>
</dbReference>
<dbReference type="Gene3D" id="3.10.350.10">
    <property type="entry name" value="LysM domain"/>
    <property type="match status" value="2"/>
</dbReference>
<name>A0A4R2PRM6_RHOSA</name>
<dbReference type="PANTHER" id="PTHR21666:SF263">
    <property type="entry name" value="MUREIN HYDROLASE ACTIVATOR NLPD"/>
    <property type="match status" value="1"/>
</dbReference>
<dbReference type="FunCoup" id="A0A4R2PRM6">
    <property type="interactions" value="114"/>
</dbReference>
<dbReference type="AlphaFoldDB" id="A0A4R2PRM6"/>
<reference evidence="4 5" key="1">
    <citation type="submission" date="2019-03" db="EMBL/GenBank/DDBJ databases">
        <title>Genomic Encyclopedia of Type Strains, Phase IV (KMG-IV): sequencing the most valuable type-strain genomes for metagenomic binning, comparative biology and taxonomic classification.</title>
        <authorList>
            <person name="Goeker M."/>
        </authorList>
    </citation>
    <scope>NUCLEOTIDE SEQUENCE [LARGE SCALE GENOMIC DNA]</scope>
    <source>
        <strain evidence="4 5">DSM 2132</strain>
    </source>
</reference>
<accession>A0A4R2PRM6</accession>
<feature type="domain" description="LysM" evidence="3">
    <location>
        <begin position="177"/>
        <end position="221"/>
    </location>
</feature>
<feature type="domain" description="LysM" evidence="3">
    <location>
        <begin position="129"/>
        <end position="173"/>
    </location>
</feature>
<feature type="compositionally biased region" description="Low complexity" evidence="2">
    <location>
        <begin position="65"/>
        <end position="84"/>
    </location>
</feature>
<dbReference type="PANTHER" id="PTHR21666">
    <property type="entry name" value="PEPTIDASE-RELATED"/>
    <property type="match status" value="1"/>
</dbReference>
<evidence type="ECO:0000313" key="5">
    <source>
        <dbReference type="Proteomes" id="UP000295399"/>
    </source>
</evidence>
<dbReference type="InterPro" id="IPR036779">
    <property type="entry name" value="LysM_dom_sf"/>
</dbReference>
<dbReference type="SUPFAM" id="SSF51261">
    <property type="entry name" value="Duplicated hybrid motif"/>
    <property type="match status" value="1"/>
</dbReference>
<comment type="similarity">
    <text evidence="1">Belongs to the E.coli NlpD/Haemophilus LppB family.</text>
</comment>
<dbReference type="SMART" id="SM00257">
    <property type="entry name" value="LysM"/>
    <property type="match status" value="2"/>
</dbReference>
<keyword evidence="4" id="KW-0378">Hydrolase</keyword>
<gene>
    <name evidence="4" type="ORF">EV659_101403</name>
</gene>
<feature type="region of interest" description="Disordered" evidence="2">
    <location>
        <begin position="48"/>
        <end position="103"/>
    </location>
</feature>
<keyword evidence="5" id="KW-1185">Reference proteome</keyword>
<dbReference type="Proteomes" id="UP000295399">
    <property type="component" value="Unassembled WGS sequence"/>
</dbReference>
<dbReference type="InterPro" id="IPR050570">
    <property type="entry name" value="Cell_wall_metabolism_enzyme"/>
</dbReference>
<organism evidence="4 5">
    <name type="scientific">Rhodothalassium salexigens DSM 2132</name>
    <dbReference type="NCBI Taxonomy" id="1188247"/>
    <lineage>
        <taxon>Bacteria</taxon>
        <taxon>Pseudomonadati</taxon>
        <taxon>Pseudomonadota</taxon>
        <taxon>Alphaproteobacteria</taxon>
        <taxon>Rhodothalassiales</taxon>
        <taxon>Rhodothalassiaceae</taxon>
        <taxon>Rhodothalassium</taxon>
    </lineage>
</organism>
<feature type="compositionally biased region" description="Low complexity" evidence="2">
    <location>
        <begin position="91"/>
        <end position="103"/>
    </location>
</feature>
<protein>
    <submittedName>
        <fullName evidence="4">Murein DD-endopeptidase MepM/ murein hydrolase activator NlpD</fullName>
    </submittedName>
</protein>
<evidence type="ECO:0000256" key="2">
    <source>
        <dbReference type="SAM" id="MobiDB-lite"/>
    </source>
</evidence>
<dbReference type="InterPro" id="IPR016047">
    <property type="entry name" value="M23ase_b-sheet_dom"/>
</dbReference>
<dbReference type="CDD" id="cd12797">
    <property type="entry name" value="M23_peptidase"/>
    <property type="match status" value="1"/>
</dbReference>
<dbReference type="Pfam" id="PF01551">
    <property type="entry name" value="Peptidase_M23"/>
    <property type="match status" value="1"/>
</dbReference>